<evidence type="ECO:0000256" key="1">
    <source>
        <dbReference type="SAM" id="MobiDB-lite"/>
    </source>
</evidence>
<feature type="region of interest" description="Disordered" evidence="1">
    <location>
        <begin position="278"/>
        <end position="405"/>
    </location>
</feature>
<feature type="region of interest" description="Disordered" evidence="1">
    <location>
        <begin position="233"/>
        <end position="256"/>
    </location>
</feature>
<feature type="region of interest" description="Disordered" evidence="1">
    <location>
        <begin position="588"/>
        <end position="617"/>
    </location>
</feature>
<dbReference type="AlphaFoldDB" id="A0A9W9CQ28"/>
<sequence>MAPTRSTSHQGAAEATLHLSATPQSLDWSKKIIPAWHCVVANKNRAAAELSTVNTTLNLMAEQVANLPESEAKALFTTQLSLVQPIVEAQVSSKRDEAQQTQAIIDGLKAESIVPKTSARQRGVILQLLQVMNSTDAEMKVGDLLERLQGSLLSVRDPPLEHEAADTVAGNAKIIEVSSQKQHVTNTAKSEASAARSEPTATKKQPVARSMDWIKPAAERNKKINYRTVRKPVPKKTVSTSGAVTKRKQPAKQVRTISDEDLDKFIAKDEDDCKPVKAQEVLTREAQSVNRKTGSEKQKSTNNDTAMLASHEGKQAPQNKVPSTSKVAENEITPEENVDDEDMSMSDGHVKSSSSNDEAEVALNETAKERSKSEVKKVEDEVHGGKVAVSDSEKTELTSSVPTSKKISLKDYLASRKEGQKGVARKVARAKKDNAQALPKEDAHDFINDDDHLDNVQGAKAVPNYDVKKQPKNKHITIDSDSEGSSSSLSDITTAPKKHTLEGKTGTSTKPLDQQAVYLQQEGVDMSNILFGSRRRASGSSSESRDKLTSAGEKRKRLGGDDGPAPTKKIVVDRNIAMPRVRRVVTAAMIHKLTKPQTRRSAPTANPEMMGIVPTPE</sequence>
<feature type="region of interest" description="Disordered" evidence="1">
    <location>
        <begin position="417"/>
        <end position="573"/>
    </location>
</feature>
<feature type="compositionally biased region" description="Polar residues" evidence="1">
    <location>
        <begin position="179"/>
        <end position="190"/>
    </location>
</feature>
<dbReference type="EMBL" id="JAPEUY010000004">
    <property type="protein sequence ID" value="KAJ4374282.1"/>
    <property type="molecule type" value="Genomic_DNA"/>
</dbReference>
<evidence type="ECO:0000313" key="3">
    <source>
        <dbReference type="Proteomes" id="UP001140560"/>
    </source>
</evidence>
<evidence type="ECO:0000313" key="2">
    <source>
        <dbReference type="EMBL" id="KAJ4374282.1"/>
    </source>
</evidence>
<comment type="caution">
    <text evidence="2">The sequence shown here is derived from an EMBL/GenBank/DDBJ whole genome shotgun (WGS) entry which is preliminary data.</text>
</comment>
<organism evidence="2 3">
    <name type="scientific">Neocucurbitaria cava</name>
    <dbReference type="NCBI Taxonomy" id="798079"/>
    <lineage>
        <taxon>Eukaryota</taxon>
        <taxon>Fungi</taxon>
        <taxon>Dikarya</taxon>
        <taxon>Ascomycota</taxon>
        <taxon>Pezizomycotina</taxon>
        <taxon>Dothideomycetes</taxon>
        <taxon>Pleosporomycetidae</taxon>
        <taxon>Pleosporales</taxon>
        <taxon>Pleosporineae</taxon>
        <taxon>Cucurbitariaceae</taxon>
        <taxon>Neocucurbitaria</taxon>
    </lineage>
</organism>
<accession>A0A9W9CQ28</accession>
<gene>
    <name evidence="2" type="ORF">N0V83_003023</name>
</gene>
<dbReference type="Proteomes" id="UP001140560">
    <property type="component" value="Unassembled WGS sequence"/>
</dbReference>
<feature type="compositionally biased region" description="Acidic residues" evidence="1">
    <location>
        <begin position="332"/>
        <end position="344"/>
    </location>
</feature>
<feature type="compositionally biased region" description="Polar residues" evidence="1">
    <location>
        <begin position="316"/>
        <end position="327"/>
    </location>
</feature>
<keyword evidence="3" id="KW-1185">Reference proteome</keyword>
<feature type="compositionally biased region" description="Basic and acidic residues" evidence="1">
    <location>
        <begin position="430"/>
        <end position="454"/>
    </location>
</feature>
<feature type="region of interest" description="Disordered" evidence="1">
    <location>
        <begin position="179"/>
        <end position="206"/>
    </location>
</feature>
<reference evidence="2" key="1">
    <citation type="submission" date="2022-10" db="EMBL/GenBank/DDBJ databases">
        <title>Tapping the CABI collections for fungal endophytes: first genome assemblies for Collariella, Neodidymelliopsis, Ascochyta clinopodiicola, Didymella pomorum, Didymosphaeria variabile, Neocosmospora piperis and Neocucurbitaria cava.</title>
        <authorList>
            <person name="Hill R."/>
        </authorList>
    </citation>
    <scope>NUCLEOTIDE SEQUENCE</scope>
    <source>
        <strain evidence="2">IMI 356814</strain>
    </source>
</reference>
<feature type="compositionally biased region" description="Basic and acidic residues" evidence="1">
    <location>
        <begin position="366"/>
        <end position="384"/>
    </location>
</feature>
<dbReference type="OrthoDB" id="10625720at2759"/>
<feature type="compositionally biased region" description="Low complexity" evidence="1">
    <location>
        <begin position="483"/>
        <end position="494"/>
    </location>
</feature>
<protein>
    <submittedName>
        <fullName evidence="2">Uncharacterized protein</fullName>
    </submittedName>
</protein>
<proteinExistence type="predicted"/>
<name>A0A9W9CQ28_9PLEO</name>